<keyword evidence="4" id="KW-1185">Reference proteome</keyword>
<dbReference type="EMBL" id="BAABLD010000007">
    <property type="protein sequence ID" value="GAA5163188.1"/>
    <property type="molecule type" value="Genomic_DNA"/>
</dbReference>
<evidence type="ECO:0000313" key="4">
    <source>
        <dbReference type="Proteomes" id="UP001500547"/>
    </source>
</evidence>
<evidence type="ECO:0000313" key="3">
    <source>
        <dbReference type="EMBL" id="GAA5163188.1"/>
    </source>
</evidence>
<proteinExistence type="inferred from homology"/>
<dbReference type="Proteomes" id="UP001500547">
    <property type="component" value="Unassembled WGS sequence"/>
</dbReference>
<organism evidence="3 4">
    <name type="scientific">Viridibacterium curvum</name>
    <dbReference type="NCBI Taxonomy" id="1101404"/>
    <lineage>
        <taxon>Bacteria</taxon>
        <taxon>Pseudomonadati</taxon>
        <taxon>Pseudomonadota</taxon>
        <taxon>Betaproteobacteria</taxon>
        <taxon>Rhodocyclales</taxon>
        <taxon>Rhodocyclaceae</taxon>
        <taxon>Viridibacterium</taxon>
    </lineage>
</organism>
<dbReference type="InterPro" id="IPR023393">
    <property type="entry name" value="START-like_dom_sf"/>
</dbReference>
<comment type="similarity">
    <text evidence="1">Belongs to the AHA1 family.</text>
</comment>
<feature type="domain" description="Activator of Hsp90 ATPase homologue 1/2-like C-terminal" evidence="2">
    <location>
        <begin position="18"/>
        <end position="155"/>
    </location>
</feature>
<dbReference type="Gene3D" id="3.30.530.20">
    <property type="match status" value="1"/>
</dbReference>
<name>A0ABP9QKI3_9RHOO</name>
<dbReference type="InterPro" id="IPR013538">
    <property type="entry name" value="ASHA1/2-like_C"/>
</dbReference>
<accession>A0ABP9QKI3</accession>
<dbReference type="Pfam" id="PF08327">
    <property type="entry name" value="AHSA1"/>
    <property type="match status" value="1"/>
</dbReference>
<sequence length="163" mass="17679">MSAIPLSDCEIVITRTFDAPPSLVFRTWTEPEHVKRWWLPPGFTSGGCEIDLRVGGMFRMNMLSPDGESYPCEGFYEEISPPERLVYQGMQDNRHACGSGLPPYGRVIVTFVEQGAGTRLTIRAQLQSPEACAEADAAGFGTSWNASLAGLADYIAASLKASG</sequence>
<dbReference type="RefSeq" id="WP_345532260.1">
    <property type="nucleotide sequence ID" value="NZ_BAABLD010000007.1"/>
</dbReference>
<evidence type="ECO:0000256" key="1">
    <source>
        <dbReference type="ARBA" id="ARBA00006817"/>
    </source>
</evidence>
<comment type="caution">
    <text evidence="3">The sequence shown here is derived from an EMBL/GenBank/DDBJ whole genome shotgun (WGS) entry which is preliminary data.</text>
</comment>
<reference evidence="4" key="1">
    <citation type="journal article" date="2019" name="Int. J. Syst. Evol. Microbiol.">
        <title>The Global Catalogue of Microorganisms (GCM) 10K type strain sequencing project: providing services to taxonomists for standard genome sequencing and annotation.</title>
        <authorList>
            <consortium name="The Broad Institute Genomics Platform"/>
            <consortium name="The Broad Institute Genome Sequencing Center for Infectious Disease"/>
            <person name="Wu L."/>
            <person name="Ma J."/>
        </authorList>
    </citation>
    <scope>NUCLEOTIDE SEQUENCE [LARGE SCALE GENOMIC DNA]</scope>
    <source>
        <strain evidence="4">JCM 18715</strain>
    </source>
</reference>
<evidence type="ECO:0000259" key="2">
    <source>
        <dbReference type="Pfam" id="PF08327"/>
    </source>
</evidence>
<dbReference type="SUPFAM" id="SSF55961">
    <property type="entry name" value="Bet v1-like"/>
    <property type="match status" value="1"/>
</dbReference>
<protein>
    <submittedName>
        <fullName evidence="3">SRPBCC family protein</fullName>
    </submittedName>
</protein>
<gene>
    <name evidence="3" type="ORF">GCM10025770_14960</name>
</gene>